<evidence type="ECO:0000256" key="1">
    <source>
        <dbReference type="ARBA" id="ARBA00001971"/>
    </source>
</evidence>
<dbReference type="AlphaFoldDB" id="A0A6A6QGB5"/>
<evidence type="ECO:0000256" key="7">
    <source>
        <dbReference type="PIRSR" id="PIRSR602401-1"/>
    </source>
</evidence>
<keyword evidence="8" id="KW-0472">Membrane</keyword>
<dbReference type="InterPro" id="IPR002401">
    <property type="entry name" value="Cyt_P450_E_grp-I"/>
</dbReference>
<dbReference type="EMBL" id="MU004196">
    <property type="protein sequence ID" value="KAF2490673.1"/>
    <property type="molecule type" value="Genomic_DNA"/>
</dbReference>
<feature type="transmembrane region" description="Helical" evidence="8">
    <location>
        <begin position="85"/>
        <end position="108"/>
    </location>
</feature>
<dbReference type="GO" id="GO:0020037">
    <property type="term" value="F:heme binding"/>
    <property type="evidence" value="ECO:0007669"/>
    <property type="project" value="InterPro"/>
</dbReference>
<dbReference type="Proteomes" id="UP000799750">
    <property type="component" value="Unassembled WGS sequence"/>
</dbReference>
<feature type="binding site" description="axial binding residue" evidence="7">
    <location>
        <position position="516"/>
    </location>
    <ligand>
        <name>heme</name>
        <dbReference type="ChEBI" id="CHEBI:30413"/>
    </ligand>
    <ligandPart>
        <name>Fe</name>
        <dbReference type="ChEBI" id="CHEBI:18248"/>
    </ligandPart>
</feature>
<keyword evidence="7" id="KW-0349">Heme</keyword>
<protein>
    <submittedName>
        <fullName evidence="9">Cytochrome P450</fullName>
    </submittedName>
</protein>
<evidence type="ECO:0000313" key="10">
    <source>
        <dbReference type="Proteomes" id="UP000799750"/>
    </source>
</evidence>
<evidence type="ECO:0000256" key="3">
    <source>
        <dbReference type="ARBA" id="ARBA00022723"/>
    </source>
</evidence>
<keyword evidence="3 7" id="KW-0479">Metal-binding</keyword>
<accession>A0A6A6QGB5</accession>
<dbReference type="InterPro" id="IPR036396">
    <property type="entry name" value="Cyt_P450_sf"/>
</dbReference>
<dbReference type="OrthoDB" id="6692864at2759"/>
<dbReference type="SUPFAM" id="SSF48264">
    <property type="entry name" value="Cytochrome P450"/>
    <property type="match status" value="1"/>
</dbReference>
<dbReference type="PANTHER" id="PTHR24305">
    <property type="entry name" value="CYTOCHROME P450"/>
    <property type="match status" value="1"/>
</dbReference>
<organism evidence="9 10">
    <name type="scientific">Lophium mytilinum</name>
    <dbReference type="NCBI Taxonomy" id="390894"/>
    <lineage>
        <taxon>Eukaryota</taxon>
        <taxon>Fungi</taxon>
        <taxon>Dikarya</taxon>
        <taxon>Ascomycota</taxon>
        <taxon>Pezizomycotina</taxon>
        <taxon>Dothideomycetes</taxon>
        <taxon>Pleosporomycetidae</taxon>
        <taxon>Mytilinidiales</taxon>
        <taxon>Mytilinidiaceae</taxon>
        <taxon>Lophium</taxon>
    </lineage>
</organism>
<keyword evidence="8" id="KW-1133">Transmembrane helix</keyword>
<dbReference type="InterPro" id="IPR001128">
    <property type="entry name" value="Cyt_P450"/>
</dbReference>
<gene>
    <name evidence="9" type="ORF">BU16DRAFT_595166</name>
</gene>
<dbReference type="PANTHER" id="PTHR24305:SF187">
    <property type="entry name" value="P450, PUTATIVE (EUROFUNG)-RELATED"/>
    <property type="match status" value="1"/>
</dbReference>
<dbReference type="InterPro" id="IPR050121">
    <property type="entry name" value="Cytochrome_P450_monoxygenase"/>
</dbReference>
<feature type="transmembrane region" description="Helical" evidence="8">
    <location>
        <begin position="54"/>
        <end position="73"/>
    </location>
</feature>
<dbReference type="GO" id="GO:0016705">
    <property type="term" value="F:oxidoreductase activity, acting on paired donors, with incorporation or reduction of molecular oxygen"/>
    <property type="evidence" value="ECO:0007669"/>
    <property type="project" value="InterPro"/>
</dbReference>
<dbReference type="CDD" id="cd11061">
    <property type="entry name" value="CYP67-like"/>
    <property type="match status" value="1"/>
</dbReference>
<sequence>MSLDLVNKLETILPSSVVAGAALVLERATEHVVLQGLFLGLFSHTIFRNAEPSALGFIFWILTLMAAEFTLFNRDDLDDFKWSNFAVLPVFLVLSVYFATLGLSIAFYRLFLNPLRHFPGDTFPALTKWQSFWVAKYGQTHHFLFSQHQKYGDYVRVGPNELSVANYEDLPIIHGNKSKFTKGPWYWKNLNEPEPGLFSVQDWDEHKARRKAWDTAFGVKSLKAYEPRIATALDHLCARLDQFSKTGEYFDMALWAELLAFDVMGDLGFGDSFHMLESGELHHYVEFVHTGLKFMCTLAPVSWTMPLLSLVPVDKKTREVTAKFFSYGADRFKSRLAKGPVKNDVFGFLLAAREEGVGELTDAKLESDARNVLLGGGDTTAVLMTSLLFYLTRHPAAKAKLQAEVNTLFKDEPFDAAKLGGPPYLNACINEALRMIPPGPNGMQRVVNTPGGIILDGKHVPAGTKISVHGWSVMHDPRNFARPDEFIPERWIEGSGFKGAHNAAAFIPFSQGTYQCVGRRLALQESRMFVVRIFQNYDFQIDPKLDPKAWVAATESYLTITKSPLPLTVTKLKKT</sequence>
<comment type="cofactor">
    <cofactor evidence="1 7">
        <name>heme</name>
        <dbReference type="ChEBI" id="CHEBI:30413"/>
    </cofactor>
</comment>
<keyword evidence="6" id="KW-0503">Monooxygenase</keyword>
<evidence type="ECO:0000256" key="4">
    <source>
        <dbReference type="ARBA" id="ARBA00023002"/>
    </source>
</evidence>
<reference evidence="9" key="1">
    <citation type="journal article" date="2020" name="Stud. Mycol.">
        <title>101 Dothideomycetes genomes: a test case for predicting lifestyles and emergence of pathogens.</title>
        <authorList>
            <person name="Haridas S."/>
            <person name="Albert R."/>
            <person name="Binder M."/>
            <person name="Bloem J."/>
            <person name="Labutti K."/>
            <person name="Salamov A."/>
            <person name="Andreopoulos B."/>
            <person name="Baker S."/>
            <person name="Barry K."/>
            <person name="Bills G."/>
            <person name="Bluhm B."/>
            <person name="Cannon C."/>
            <person name="Castanera R."/>
            <person name="Culley D."/>
            <person name="Daum C."/>
            <person name="Ezra D."/>
            <person name="Gonzalez J."/>
            <person name="Henrissat B."/>
            <person name="Kuo A."/>
            <person name="Liang C."/>
            <person name="Lipzen A."/>
            <person name="Lutzoni F."/>
            <person name="Magnuson J."/>
            <person name="Mondo S."/>
            <person name="Nolan M."/>
            <person name="Ohm R."/>
            <person name="Pangilinan J."/>
            <person name="Park H.-J."/>
            <person name="Ramirez L."/>
            <person name="Alfaro M."/>
            <person name="Sun H."/>
            <person name="Tritt A."/>
            <person name="Yoshinaga Y."/>
            <person name="Zwiers L.-H."/>
            <person name="Turgeon B."/>
            <person name="Goodwin S."/>
            <person name="Spatafora J."/>
            <person name="Crous P."/>
            <person name="Grigoriev I."/>
        </authorList>
    </citation>
    <scope>NUCLEOTIDE SEQUENCE</scope>
    <source>
        <strain evidence="9">CBS 269.34</strain>
    </source>
</reference>
<evidence type="ECO:0000256" key="2">
    <source>
        <dbReference type="ARBA" id="ARBA00010617"/>
    </source>
</evidence>
<dbReference type="GO" id="GO:0004497">
    <property type="term" value="F:monooxygenase activity"/>
    <property type="evidence" value="ECO:0007669"/>
    <property type="project" value="UniProtKB-KW"/>
</dbReference>
<keyword evidence="4" id="KW-0560">Oxidoreductase</keyword>
<keyword evidence="10" id="KW-1185">Reference proteome</keyword>
<keyword evidence="8" id="KW-0812">Transmembrane</keyword>
<keyword evidence="5 7" id="KW-0408">Iron</keyword>
<comment type="similarity">
    <text evidence="2">Belongs to the cytochrome P450 family.</text>
</comment>
<evidence type="ECO:0000313" key="9">
    <source>
        <dbReference type="EMBL" id="KAF2490673.1"/>
    </source>
</evidence>
<evidence type="ECO:0000256" key="8">
    <source>
        <dbReference type="SAM" id="Phobius"/>
    </source>
</evidence>
<dbReference type="PRINTS" id="PR00385">
    <property type="entry name" value="P450"/>
</dbReference>
<evidence type="ECO:0000256" key="5">
    <source>
        <dbReference type="ARBA" id="ARBA00023004"/>
    </source>
</evidence>
<evidence type="ECO:0000256" key="6">
    <source>
        <dbReference type="ARBA" id="ARBA00023033"/>
    </source>
</evidence>
<proteinExistence type="inferred from homology"/>
<dbReference type="Gene3D" id="1.10.630.10">
    <property type="entry name" value="Cytochrome P450"/>
    <property type="match status" value="1"/>
</dbReference>
<name>A0A6A6QGB5_9PEZI</name>
<dbReference type="PRINTS" id="PR00463">
    <property type="entry name" value="EP450I"/>
</dbReference>
<dbReference type="Pfam" id="PF00067">
    <property type="entry name" value="p450"/>
    <property type="match status" value="1"/>
</dbReference>
<dbReference type="GO" id="GO:0005506">
    <property type="term" value="F:iron ion binding"/>
    <property type="evidence" value="ECO:0007669"/>
    <property type="project" value="InterPro"/>
</dbReference>